<feature type="region of interest" description="Disordered" evidence="2">
    <location>
        <begin position="116"/>
        <end position="139"/>
    </location>
</feature>
<gene>
    <name evidence="6" type="primary">LOC106811655</name>
</gene>
<feature type="compositionally biased region" description="Acidic residues" evidence="2">
    <location>
        <begin position="117"/>
        <end position="128"/>
    </location>
</feature>
<dbReference type="SUPFAM" id="SSF52980">
    <property type="entry name" value="Restriction endonuclease-like"/>
    <property type="match status" value="1"/>
</dbReference>
<dbReference type="Pfam" id="PF09588">
    <property type="entry name" value="YqaJ"/>
    <property type="match status" value="1"/>
</dbReference>
<dbReference type="PANTHER" id="PTHR47526">
    <property type="entry name" value="ATP-DEPENDENT DNA HELICASE"/>
    <property type="match status" value="1"/>
</dbReference>
<evidence type="ECO:0000256" key="2">
    <source>
        <dbReference type="SAM" id="MobiDB-lite"/>
    </source>
</evidence>
<evidence type="ECO:0000256" key="1">
    <source>
        <dbReference type="PROSITE-ProRule" id="PRU00325"/>
    </source>
</evidence>
<dbReference type="InterPro" id="IPR019080">
    <property type="entry name" value="YqaJ_viral_recombinase"/>
</dbReference>
<dbReference type="InterPro" id="IPR011604">
    <property type="entry name" value="PDDEXK-like_dom_sf"/>
</dbReference>
<keyword evidence="3" id="KW-0812">Transmembrane</keyword>
<feature type="transmembrane region" description="Helical" evidence="3">
    <location>
        <begin position="6"/>
        <end position="28"/>
    </location>
</feature>
<dbReference type="PANTHER" id="PTHR47526:SF3">
    <property type="entry name" value="PHD-TYPE DOMAIN-CONTAINING PROTEIN"/>
    <property type="match status" value="1"/>
</dbReference>
<reference evidence="6" key="1">
    <citation type="submission" date="2025-08" db="UniProtKB">
        <authorList>
            <consortium name="RefSeq"/>
        </authorList>
    </citation>
    <scope>IDENTIFICATION</scope>
</reference>
<evidence type="ECO:0000313" key="5">
    <source>
        <dbReference type="Proteomes" id="UP000695022"/>
    </source>
</evidence>
<feature type="region of interest" description="Disordered" evidence="2">
    <location>
        <begin position="244"/>
        <end position="279"/>
    </location>
</feature>
<feature type="compositionally biased region" description="Polar residues" evidence="2">
    <location>
        <begin position="255"/>
        <end position="267"/>
    </location>
</feature>
<evidence type="ECO:0000256" key="3">
    <source>
        <dbReference type="SAM" id="Phobius"/>
    </source>
</evidence>
<organism evidence="5 6">
    <name type="scientific">Priapulus caudatus</name>
    <name type="common">Priapulid worm</name>
    <dbReference type="NCBI Taxonomy" id="37621"/>
    <lineage>
        <taxon>Eukaryota</taxon>
        <taxon>Metazoa</taxon>
        <taxon>Ecdysozoa</taxon>
        <taxon>Scalidophora</taxon>
        <taxon>Priapulida</taxon>
        <taxon>Priapulimorpha</taxon>
        <taxon>Priapulimorphida</taxon>
        <taxon>Priapulidae</taxon>
        <taxon>Priapulus</taxon>
    </lineage>
</organism>
<name>A0ABM1EF71_PRICU</name>
<feature type="domain" description="SWIM-type" evidence="4">
    <location>
        <begin position="181"/>
        <end position="220"/>
    </location>
</feature>
<keyword evidence="3" id="KW-1133">Transmembrane helix</keyword>
<dbReference type="Proteomes" id="UP000695022">
    <property type="component" value="Unplaced"/>
</dbReference>
<keyword evidence="1" id="KW-0862">Zinc</keyword>
<dbReference type="RefSeq" id="XP_014670842.1">
    <property type="nucleotide sequence ID" value="XM_014815356.1"/>
</dbReference>
<keyword evidence="1" id="KW-0479">Metal-binding</keyword>
<dbReference type="Gene3D" id="3.90.320.10">
    <property type="match status" value="1"/>
</dbReference>
<keyword evidence="5" id="KW-1185">Reference proteome</keyword>
<proteinExistence type="predicted"/>
<dbReference type="CDD" id="cd22343">
    <property type="entry name" value="PDDEXK_lambda_exonuclease-like"/>
    <property type="match status" value="1"/>
</dbReference>
<sequence length="572" mass="64404">MVMVKVIVMVMVNVIVMVKVKVMVMVMVKVIVMDMIMDHIFTRCSNAQKDGVKIDPSVDCGKWYDLKLAEVRSSTQVPQGKEHPPITGWKEFPKSGIPPVFNAGHIYHHLVESIQERDDDDDDDDDDGGGGANSDFATDKPMRRGKIFYDSGNVTEIQDVRKGSQYFVKAKVLASMRKTTYSVLFSLSVNSGFVSDATCDCRASALGRCSHVAAVLYALSYCVENSSDRSVPCTSKPCTWNRGRKQGKNPKKITETSYPKTHSSSVIQFDPRPLSQQSTAQMPQEEINNFSISLQSCSKNLSMWETLLPVIYDDYVLSEEEKVVLLVKVDQLIENLTPEEQGPVHVVTEQGTDQWHALRALRVTASNAKAIARAHDSTRPTLVQKQLWRSSATTLAMLYGIEHEQDARVDFAQQFTELTVTECGLWLNGKYPGLGASPDGVVYDSSSNSGVLEIKCPISIKTVAPQDFAEVLNYKQQKSFCLASVACENNKYYLKKSHVYYTQIQIQMLILEKEWGYFVIWTPHGLFAEKIPFDSEHVDEIVPRLSDFHKKCLCPEYFEMRLPRRLSLIQLS</sequence>
<evidence type="ECO:0000259" key="4">
    <source>
        <dbReference type="PROSITE" id="PS50966"/>
    </source>
</evidence>
<evidence type="ECO:0000313" key="6">
    <source>
        <dbReference type="RefSeq" id="XP_014670842.1"/>
    </source>
</evidence>
<dbReference type="PROSITE" id="PS50966">
    <property type="entry name" value="ZF_SWIM"/>
    <property type="match status" value="1"/>
</dbReference>
<keyword evidence="3" id="KW-0472">Membrane</keyword>
<dbReference type="InterPro" id="IPR007527">
    <property type="entry name" value="Znf_SWIM"/>
</dbReference>
<protein>
    <submittedName>
        <fullName evidence="6">Uncharacterized protein LOC106811655</fullName>
    </submittedName>
</protein>
<keyword evidence="1" id="KW-0863">Zinc-finger</keyword>
<dbReference type="InterPro" id="IPR011335">
    <property type="entry name" value="Restrct_endonuc-II-like"/>
</dbReference>
<accession>A0ABM1EF71</accession>
<dbReference type="GeneID" id="106811655"/>